<feature type="domain" description="VOC" evidence="1">
    <location>
        <begin position="4"/>
        <end position="124"/>
    </location>
</feature>
<sequence>MNIPTGHQTIMPYLILKDADAFLQFMQQVFGATVSHKSMQPDGKTIRHAEVQVGNSTIMFSNATKEYGPQPAGIFIYVPDADATFKKALAHGATSIMEPADQPYGRSGGVQDTNDNSFWITSVQ</sequence>
<evidence type="ECO:0000313" key="2">
    <source>
        <dbReference type="EMBL" id="SHL12867.1"/>
    </source>
</evidence>
<dbReference type="AlphaFoldDB" id="A0A1M6Y3Q4"/>
<dbReference type="Proteomes" id="UP000184420">
    <property type="component" value="Unassembled WGS sequence"/>
</dbReference>
<name>A0A1M6Y3Q4_9BACT</name>
<dbReference type="SUPFAM" id="SSF54593">
    <property type="entry name" value="Glyoxalase/Bleomycin resistance protein/Dihydroxybiphenyl dioxygenase"/>
    <property type="match status" value="1"/>
</dbReference>
<dbReference type="PANTHER" id="PTHR34109:SF1">
    <property type="entry name" value="VOC DOMAIN-CONTAINING PROTEIN"/>
    <property type="match status" value="1"/>
</dbReference>
<dbReference type="EMBL" id="FRBL01000002">
    <property type="protein sequence ID" value="SHL12867.1"/>
    <property type="molecule type" value="Genomic_DNA"/>
</dbReference>
<dbReference type="PROSITE" id="PS51819">
    <property type="entry name" value="VOC"/>
    <property type="match status" value="1"/>
</dbReference>
<dbReference type="RefSeq" id="WP_073078750.1">
    <property type="nucleotide sequence ID" value="NZ_FRBL01000002.1"/>
</dbReference>
<evidence type="ECO:0000313" key="3">
    <source>
        <dbReference type="Proteomes" id="UP000184420"/>
    </source>
</evidence>
<dbReference type="Pfam" id="PF00903">
    <property type="entry name" value="Glyoxalase"/>
    <property type="match status" value="1"/>
</dbReference>
<gene>
    <name evidence="2" type="ORF">SAMN05444266_102137</name>
</gene>
<dbReference type="STRING" id="1419482.SAMN05444266_102137"/>
<dbReference type="Gene3D" id="3.30.720.110">
    <property type="match status" value="1"/>
</dbReference>
<reference evidence="2 3" key="1">
    <citation type="submission" date="2016-11" db="EMBL/GenBank/DDBJ databases">
        <authorList>
            <person name="Jaros S."/>
            <person name="Januszkiewicz K."/>
            <person name="Wedrychowicz H."/>
        </authorList>
    </citation>
    <scope>NUCLEOTIDE SEQUENCE [LARGE SCALE GENOMIC DNA]</scope>
    <source>
        <strain evidence="2 3">DSM 27406</strain>
    </source>
</reference>
<dbReference type="Gene3D" id="3.30.720.120">
    <property type="match status" value="1"/>
</dbReference>
<dbReference type="OrthoDB" id="9795306at2"/>
<dbReference type="InterPro" id="IPR004360">
    <property type="entry name" value="Glyas_Fos-R_dOase_dom"/>
</dbReference>
<proteinExistence type="predicted"/>
<organism evidence="2 3">
    <name type="scientific">Chitinophaga jiangningensis</name>
    <dbReference type="NCBI Taxonomy" id="1419482"/>
    <lineage>
        <taxon>Bacteria</taxon>
        <taxon>Pseudomonadati</taxon>
        <taxon>Bacteroidota</taxon>
        <taxon>Chitinophagia</taxon>
        <taxon>Chitinophagales</taxon>
        <taxon>Chitinophagaceae</taxon>
        <taxon>Chitinophaga</taxon>
    </lineage>
</organism>
<accession>A0A1M6Y3Q4</accession>
<dbReference type="InterPro" id="IPR037523">
    <property type="entry name" value="VOC_core"/>
</dbReference>
<protein>
    <submittedName>
        <fullName evidence="2">Uncharacterized conserved protein PhnB, glyoxalase superfamily</fullName>
    </submittedName>
</protein>
<dbReference type="PANTHER" id="PTHR34109">
    <property type="entry name" value="BNAUNNG04460D PROTEIN-RELATED"/>
    <property type="match status" value="1"/>
</dbReference>
<keyword evidence="3" id="KW-1185">Reference proteome</keyword>
<dbReference type="InterPro" id="IPR029068">
    <property type="entry name" value="Glyas_Bleomycin-R_OHBP_Dase"/>
</dbReference>
<dbReference type="CDD" id="cd07246">
    <property type="entry name" value="VOC_like"/>
    <property type="match status" value="1"/>
</dbReference>
<evidence type="ECO:0000259" key="1">
    <source>
        <dbReference type="PROSITE" id="PS51819"/>
    </source>
</evidence>